<evidence type="ECO:0000256" key="1">
    <source>
        <dbReference type="SAM" id="SignalP"/>
    </source>
</evidence>
<accession>A0A953HY64</accession>
<proteinExistence type="predicted"/>
<evidence type="ECO:0000313" key="4">
    <source>
        <dbReference type="Proteomes" id="UP000753961"/>
    </source>
</evidence>
<name>A0A953HY64_9BACT</name>
<feature type="domain" description="Secretion system C-terminal sorting" evidence="2">
    <location>
        <begin position="263"/>
        <end position="328"/>
    </location>
</feature>
<dbReference type="InterPro" id="IPR013783">
    <property type="entry name" value="Ig-like_fold"/>
</dbReference>
<dbReference type="Gene3D" id="2.60.40.10">
    <property type="entry name" value="Immunoglobulins"/>
    <property type="match status" value="1"/>
</dbReference>
<dbReference type="EMBL" id="JAHVHU010000006">
    <property type="protein sequence ID" value="MBY5957887.1"/>
    <property type="molecule type" value="Genomic_DNA"/>
</dbReference>
<dbReference type="Proteomes" id="UP000753961">
    <property type="component" value="Unassembled WGS sequence"/>
</dbReference>
<feature type="signal peptide" evidence="1">
    <location>
        <begin position="1"/>
        <end position="19"/>
    </location>
</feature>
<reference evidence="3" key="1">
    <citation type="submission" date="2021-06" db="EMBL/GenBank/DDBJ databases">
        <title>44 bacteria genomes isolated from Dapeng, Shenzhen.</title>
        <authorList>
            <person name="Zheng W."/>
            <person name="Yu S."/>
            <person name="Huang Y."/>
        </authorList>
    </citation>
    <scope>NUCLEOTIDE SEQUENCE</scope>
    <source>
        <strain evidence="3">DP5N28-2</strain>
    </source>
</reference>
<dbReference type="NCBIfam" id="TIGR04183">
    <property type="entry name" value="Por_Secre_tail"/>
    <property type="match status" value="1"/>
</dbReference>
<dbReference type="InterPro" id="IPR026444">
    <property type="entry name" value="Secre_tail"/>
</dbReference>
<keyword evidence="1" id="KW-0732">Signal</keyword>
<dbReference type="RefSeq" id="WP_222579407.1">
    <property type="nucleotide sequence ID" value="NZ_JAHVHU010000006.1"/>
</dbReference>
<dbReference type="AlphaFoldDB" id="A0A953HY64"/>
<protein>
    <submittedName>
        <fullName evidence="3">T9SS type A sorting domain-containing protein</fullName>
    </submittedName>
</protein>
<feature type="chain" id="PRO_5037820774" evidence="1">
    <location>
        <begin position="20"/>
        <end position="333"/>
    </location>
</feature>
<evidence type="ECO:0000313" key="3">
    <source>
        <dbReference type="EMBL" id="MBY5957887.1"/>
    </source>
</evidence>
<gene>
    <name evidence="3" type="ORF">KUV50_07085</name>
</gene>
<keyword evidence="4" id="KW-1185">Reference proteome</keyword>
<organism evidence="3 4">
    <name type="scientific">Membranihabitans marinus</name>
    <dbReference type="NCBI Taxonomy" id="1227546"/>
    <lineage>
        <taxon>Bacteria</taxon>
        <taxon>Pseudomonadati</taxon>
        <taxon>Bacteroidota</taxon>
        <taxon>Saprospiria</taxon>
        <taxon>Saprospirales</taxon>
        <taxon>Saprospiraceae</taxon>
        <taxon>Membranihabitans</taxon>
    </lineage>
</organism>
<sequence length="333" mass="35888">MKCSIKNLCFILLCVSLQAISKAQEVNINIVMTPATIKVGEVGHLSVQICNFGNPEIHIPAERLNPQVSVPAVSTEIVGLDSESTAMWSIISNDGVDILLKNIGSIPSGECNEVIILIKGATEQDSRTISSTLFFDGPPLENDKIENNNSTTSVAVSGILPIELLSFSASAHQDMVDLDWETATELNNSHFEVQRSADGRNYTTIGEVKGAGTSSQVIGYAFTDEQPGSGKNYYRLKQVDYNGSFDYSLVRLVTLGADSRLNVFPNPVAPGSEITIQGQKISTVQLYNMLGQIVVDKVYGQPQSSITISSGNLAQGIYSVQVNGVNEKRVVVK</sequence>
<comment type="caution">
    <text evidence="3">The sequence shown here is derived from an EMBL/GenBank/DDBJ whole genome shotgun (WGS) entry which is preliminary data.</text>
</comment>
<evidence type="ECO:0000259" key="2">
    <source>
        <dbReference type="Pfam" id="PF18962"/>
    </source>
</evidence>
<dbReference type="Pfam" id="PF18962">
    <property type="entry name" value="Por_Secre_tail"/>
    <property type="match status" value="1"/>
</dbReference>